<sequence>MPRYGRSPRGGNGIFTTIIGVIILIALLERLLEIILPIVLIAGIGYGVYYLATKKQTRLEKINTEQRLQDLKDSIRLADRQVKLLDNYLDKKDYTKYVVVARQLLPKIRNIKTEVTDLKSKMDLKISKRILQKAKSVEDDILLQLEKLDVSPTTPQASGEEKELLQYAPELTKLYNNIQKDHLTILEKIENVDNKEELTALHEADMERFRDILEGYLKIKKSPKDYYNAEERLAQAKTAMEKIDLALDETLRKLNESDLKDFDISLRMMADDDTNL</sequence>
<dbReference type="EMBL" id="LR822027">
    <property type="protein sequence ID" value="CAD0151323.1"/>
    <property type="molecule type" value="Genomic_DNA"/>
</dbReference>
<evidence type="ECO:0008006" key="3">
    <source>
        <dbReference type="Google" id="ProtNLM"/>
    </source>
</evidence>
<dbReference type="RefSeq" id="WP_179972667.1">
    <property type="nucleotide sequence ID" value="NZ_CP125765.1"/>
</dbReference>
<gene>
    <name evidence="1" type="ORF">STHERMO_0430</name>
</gene>
<organism evidence="1 2">
    <name type="scientific">Streptococcus thermophilus</name>
    <dbReference type="NCBI Taxonomy" id="1308"/>
    <lineage>
        <taxon>Bacteria</taxon>
        <taxon>Bacillati</taxon>
        <taxon>Bacillota</taxon>
        <taxon>Bacilli</taxon>
        <taxon>Lactobacillales</taxon>
        <taxon>Streptococcaceae</taxon>
        <taxon>Streptococcus</taxon>
    </lineage>
</organism>
<dbReference type="Proteomes" id="UP000509791">
    <property type="component" value="Chromosome"/>
</dbReference>
<dbReference type="AlphaFoldDB" id="A0A7U7H1D0"/>
<protein>
    <recommendedName>
        <fullName evidence="3">Membrane associated protein</fullName>
    </recommendedName>
</protein>
<name>A0A7U7H1D0_STRTR</name>
<evidence type="ECO:0000313" key="1">
    <source>
        <dbReference type="EMBL" id="CAD0151323.1"/>
    </source>
</evidence>
<evidence type="ECO:0000313" key="2">
    <source>
        <dbReference type="Proteomes" id="UP000509791"/>
    </source>
</evidence>
<reference evidence="1 2" key="1">
    <citation type="submission" date="2020-06" db="EMBL/GenBank/DDBJ databases">
        <authorList>
            <person name="Chuat V."/>
        </authorList>
    </citation>
    <scope>NUCLEOTIDE SEQUENCE [LARGE SCALE GENOMIC DNA]</scope>
    <source>
        <strain evidence="1">STH_CIRM_998</strain>
    </source>
</reference>
<accession>A0A7U7H1D0</accession>
<proteinExistence type="predicted"/>